<reference evidence="19" key="1">
    <citation type="journal article" date="2015" name="MBio">
        <title>Genome-Resolved Metagenomic Analysis Reveals Roles for Candidate Phyla and Other Microbial Community Members in Biogeochemical Transformations in Oil Reservoirs.</title>
        <authorList>
            <person name="Hu P."/>
            <person name="Tom L."/>
            <person name="Singh A."/>
            <person name="Thomas B.C."/>
            <person name="Baker B.J."/>
            <person name="Piceno Y.M."/>
            <person name="Andersen G.L."/>
            <person name="Banfield J.F."/>
        </authorList>
    </citation>
    <scope>NUCLEOTIDE SEQUENCE [LARGE SCALE GENOMIC DNA]</scope>
</reference>
<evidence type="ECO:0000256" key="4">
    <source>
        <dbReference type="ARBA" id="ARBA00022547"/>
    </source>
</evidence>
<comment type="similarity">
    <text evidence="1 15 16">Belongs to the ATPase B chain family.</text>
</comment>
<dbReference type="NCBIfam" id="TIGR01144">
    <property type="entry name" value="ATP_synt_b"/>
    <property type="match status" value="1"/>
</dbReference>
<dbReference type="GO" id="GO:0045259">
    <property type="term" value="C:proton-transporting ATP synthase complex"/>
    <property type="evidence" value="ECO:0007669"/>
    <property type="project" value="UniProtKB-KW"/>
</dbReference>
<evidence type="ECO:0000256" key="15">
    <source>
        <dbReference type="HAMAP-Rule" id="MF_01398"/>
    </source>
</evidence>
<evidence type="ECO:0000256" key="3">
    <source>
        <dbReference type="ARBA" id="ARBA00022475"/>
    </source>
</evidence>
<comment type="subunit">
    <text evidence="13">F-type ATPases have 2 components, F(1) - the catalytic core - and F(0) - the membrane proton channel. F(1) has five subunits: alpha(3), beta(3), gamma(1), delta(1), epsilon(1). F(0) has four main subunits: a(1), b(2) and c(10-14). The alpha and beta chains form an alternating ring which encloses part of the gamma chain. F(1) is attached to F(0) by a central stalk formed by the gamma and epsilon chains, while a peripheral stalk is formed by the delta and b chains.</text>
</comment>
<keyword evidence="7 15" id="KW-1133">Transmembrane helix</keyword>
<dbReference type="PANTHER" id="PTHR33445:SF1">
    <property type="entry name" value="ATP SYNTHASE SUBUNIT B"/>
    <property type="match status" value="1"/>
</dbReference>
<comment type="function">
    <text evidence="12">Component of the F(0) channel, it forms part of the peripheral stalk, linking F(1) to F(0). The b'-subunit is a diverged and duplicated form of b found in plants and photosynthetic bacteria.</text>
</comment>
<feature type="coiled-coil region" evidence="17">
    <location>
        <begin position="88"/>
        <end position="126"/>
    </location>
</feature>
<evidence type="ECO:0000256" key="12">
    <source>
        <dbReference type="ARBA" id="ARBA00025614"/>
    </source>
</evidence>
<protein>
    <recommendedName>
        <fullName evidence="15">ATP synthase subunit b</fullName>
    </recommendedName>
    <alternativeName>
        <fullName evidence="15">ATP synthase F(0) sector subunit b</fullName>
    </alternativeName>
    <alternativeName>
        <fullName evidence="15">ATPase subunit I</fullName>
    </alternativeName>
    <alternativeName>
        <fullName evidence="15">F-type ATPase subunit b</fullName>
        <shortName evidence="15">F-ATPase subunit b</shortName>
    </alternativeName>
</protein>
<evidence type="ECO:0000313" key="18">
    <source>
        <dbReference type="EMBL" id="KUK76125.1"/>
    </source>
</evidence>
<proteinExistence type="inferred from homology"/>
<dbReference type="InterPro" id="IPR002146">
    <property type="entry name" value="ATP_synth_b/b'su_bac/chlpt"/>
</dbReference>
<accession>A0A101HGT2</accession>
<dbReference type="AlphaFoldDB" id="A0A101HGT2"/>
<evidence type="ECO:0000256" key="7">
    <source>
        <dbReference type="ARBA" id="ARBA00022989"/>
    </source>
</evidence>
<comment type="function">
    <text evidence="11 15">F(1)F(0) ATP synthase produces ATP from ADP in the presence of a proton or sodium gradient. F-type ATPases consist of two structural domains, F(1) containing the extramembraneous catalytic core and F(0) containing the membrane proton channel, linked together by a central stalk and a peripheral stalk. During catalysis, ATP synthesis in the catalytic domain of F(1) is coupled via a rotary mechanism of the central stalk subunits to proton translocation.</text>
</comment>
<comment type="caution">
    <text evidence="18">The sequence shown here is derived from an EMBL/GenBank/DDBJ whole genome shotgun (WGS) entry which is preliminary data.</text>
</comment>
<evidence type="ECO:0000256" key="17">
    <source>
        <dbReference type="SAM" id="Coils"/>
    </source>
</evidence>
<dbReference type="EMBL" id="LGGN01000301">
    <property type="protein sequence ID" value="KUK76125.1"/>
    <property type="molecule type" value="Genomic_DNA"/>
</dbReference>
<evidence type="ECO:0000256" key="10">
    <source>
        <dbReference type="ARBA" id="ARBA00023310"/>
    </source>
</evidence>
<keyword evidence="17" id="KW-0175">Coiled coil</keyword>
<keyword evidence="2 15" id="KW-0813">Transport</keyword>
<keyword evidence="5 15" id="KW-0812">Transmembrane</keyword>
<name>A0A101HGT2_9BACT</name>
<dbReference type="Pfam" id="PF00430">
    <property type="entry name" value="ATP-synt_B"/>
    <property type="match status" value="1"/>
</dbReference>
<dbReference type="GO" id="GO:0005886">
    <property type="term" value="C:plasma membrane"/>
    <property type="evidence" value="ECO:0007669"/>
    <property type="project" value="UniProtKB-SubCell"/>
</dbReference>
<evidence type="ECO:0000256" key="5">
    <source>
        <dbReference type="ARBA" id="ARBA00022692"/>
    </source>
</evidence>
<dbReference type="GO" id="GO:0046933">
    <property type="term" value="F:proton-transporting ATP synthase activity, rotational mechanism"/>
    <property type="evidence" value="ECO:0007669"/>
    <property type="project" value="UniProtKB-UniRule"/>
</dbReference>
<evidence type="ECO:0000256" key="11">
    <source>
        <dbReference type="ARBA" id="ARBA00025198"/>
    </source>
</evidence>
<keyword evidence="10 15" id="KW-0066">ATP synthesis</keyword>
<keyword evidence="4 15" id="KW-0138">CF(0)</keyword>
<feature type="transmembrane region" description="Helical" evidence="15">
    <location>
        <begin position="12"/>
        <end position="34"/>
    </location>
</feature>
<evidence type="ECO:0000256" key="8">
    <source>
        <dbReference type="ARBA" id="ARBA00023065"/>
    </source>
</evidence>
<dbReference type="GO" id="GO:0012505">
    <property type="term" value="C:endomembrane system"/>
    <property type="evidence" value="ECO:0007669"/>
    <property type="project" value="UniProtKB-SubCell"/>
</dbReference>
<keyword evidence="8 15" id="KW-0406">Ion transport</keyword>
<dbReference type="SUPFAM" id="SSF81573">
    <property type="entry name" value="F1F0 ATP synthase subunit B, membrane domain"/>
    <property type="match status" value="1"/>
</dbReference>
<evidence type="ECO:0000256" key="16">
    <source>
        <dbReference type="RuleBase" id="RU003848"/>
    </source>
</evidence>
<keyword evidence="9 15" id="KW-0472">Membrane</keyword>
<dbReference type="CDD" id="cd06503">
    <property type="entry name" value="ATP-synt_Fo_b"/>
    <property type="match status" value="1"/>
</dbReference>
<dbReference type="InterPro" id="IPR005864">
    <property type="entry name" value="ATP_synth_F0_bsu_bac"/>
</dbReference>
<evidence type="ECO:0000256" key="2">
    <source>
        <dbReference type="ARBA" id="ARBA00022448"/>
    </source>
</evidence>
<dbReference type="InterPro" id="IPR050059">
    <property type="entry name" value="ATP_synthase_B_chain"/>
</dbReference>
<keyword evidence="3 15" id="KW-1003">Cell membrane</keyword>
<dbReference type="GO" id="GO:0046961">
    <property type="term" value="F:proton-transporting ATPase activity, rotational mechanism"/>
    <property type="evidence" value="ECO:0007669"/>
    <property type="project" value="TreeGrafter"/>
</dbReference>
<dbReference type="Gene3D" id="1.20.5.620">
    <property type="entry name" value="F1F0 ATP synthase subunit B, membrane domain"/>
    <property type="match status" value="1"/>
</dbReference>
<evidence type="ECO:0000256" key="14">
    <source>
        <dbReference type="ARBA" id="ARBA00037847"/>
    </source>
</evidence>
<evidence type="ECO:0000256" key="9">
    <source>
        <dbReference type="ARBA" id="ARBA00023136"/>
    </source>
</evidence>
<evidence type="ECO:0000256" key="13">
    <source>
        <dbReference type="ARBA" id="ARBA00026054"/>
    </source>
</evidence>
<sequence>MSLLTPEPGLVFWMLISFGIVLFVLMKYGFPIILKMVDQRKTYIEESLLSAQKAHEELSTVKQTSEELLARTHQEQATILKETSLLREQMMEKARNDARKEADKMIEEARKQIETEKEKALLSIREEAAILSLNLTEKILREKLGTKEAQLALIDRLLDEIDLTKS</sequence>
<comment type="subunit">
    <text evidence="15">F-type ATPases have 2 components, F(1) - the catalytic core - and F(0) - the membrane proton channel. F(1) has five subunits: alpha(3), beta(3), gamma(1), delta(1), epsilon(1). F(0) has three main subunits: a(1), b(2) and c(10-14). The alpha and beta chains form an alternating ring which encloses part of the gamma chain. F(1) is attached to F(0) by a central stalk formed by the gamma and epsilon chains, while a peripheral stalk is formed by the delta and b chains.</text>
</comment>
<dbReference type="Proteomes" id="UP000053860">
    <property type="component" value="Unassembled WGS sequence"/>
</dbReference>
<dbReference type="InterPro" id="IPR028987">
    <property type="entry name" value="ATP_synth_B-like_membr_sf"/>
</dbReference>
<gene>
    <name evidence="15" type="primary">atpF</name>
    <name evidence="18" type="ORF">XD92_1347</name>
</gene>
<comment type="subcellular location">
    <subcellularLocation>
        <location evidence="15">Cell membrane</location>
        <topology evidence="15">Single-pass membrane protein</topology>
    </subcellularLocation>
    <subcellularLocation>
        <location evidence="14">Endomembrane system</location>
        <topology evidence="14">Single-pass membrane protein</topology>
    </subcellularLocation>
</comment>
<organism evidence="18 19">
    <name type="scientific">Proteiniphilum acetatigenes</name>
    <dbReference type="NCBI Taxonomy" id="294710"/>
    <lineage>
        <taxon>Bacteria</taxon>
        <taxon>Pseudomonadati</taxon>
        <taxon>Bacteroidota</taxon>
        <taxon>Bacteroidia</taxon>
        <taxon>Bacteroidales</taxon>
        <taxon>Dysgonomonadaceae</taxon>
        <taxon>Proteiniphilum</taxon>
    </lineage>
</organism>
<evidence type="ECO:0000256" key="6">
    <source>
        <dbReference type="ARBA" id="ARBA00022781"/>
    </source>
</evidence>
<dbReference type="HAMAP" id="MF_01398">
    <property type="entry name" value="ATP_synth_b_bprime"/>
    <property type="match status" value="1"/>
</dbReference>
<evidence type="ECO:0000313" key="19">
    <source>
        <dbReference type="Proteomes" id="UP000053860"/>
    </source>
</evidence>
<evidence type="ECO:0000256" key="1">
    <source>
        <dbReference type="ARBA" id="ARBA00005513"/>
    </source>
</evidence>
<keyword evidence="6 15" id="KW-0375">Hydrogen ion transport</keyword>
<dbReference type="PANTHER" id="PTHR33445">
    <property type="entry name" value="ATP SYNTHASE SUBUNIT B', CHLOROPLASTIC"/>
    <property type="match status" value="1"/>
</dbReference>